<dbReference type="Pfam" id="PF07291">
    <property type="entry name" value="MauE"/>
    <property type="match status" value="1"/>
</dbReference>
<feature type="transmembrane region" description="Helical" evidence="5">
    <location>
        <begin position="69"/>
        <end position="88"/>
    </location>
</feature>
<organism evidence="7 8">
    <name type="scientific">Brevibacillus laterosporus</name>
    <name type="common">Bacillus laterosporus</name>
    <dbReference type="NCBI Taxonomy" id="1465"/>
    <lineage>
        <taxon>Bacteria</taxon>
        <taxon>Bacillati</taxon>
        <taxon>Bacillota</taxon>
        <taxon>Bacilli</taxon>
        <taxon>Bacillales</taxon>
        <taxon>Paenibacillaceae</taxon>
        <taxon>Brevibacillus</taxon>
    </lineage>
</organism>
<dbReference type="Proteomes" id="UP001077662">
    <property type="component" value="Unassembled WGS sequence"/>
</dbReference>
<protein>
    <recommendedName>
        <fullName evidence="6">Methylamine utilisation protein MauE domain-containing protein</fullName>
    </recommendedName>
</protein>
<accession>A0AAP3DF62</accession>
<dbReference type="GO" id="GO:0030416">
    <property type="term" value="P:methylamine metabolic process"/>
    <property type="evidence" value="ECO:0007669"/>
    <property type="project" value="InterPro"/>
</dbReference>
<dbReference type="AlphaFoldDB" id="A0AAP3DF62"/>
<keyword evidence="3 5" id="KW-1133">Transmembrane helix</keyword>
<reference evidence="7" key="1">
    <citation type="submission" date="2022-09" db="EMBL/GenBank/DDBJ databases">
        <title>Genome analysis and characterization of larvicidal activity of Brevibacillus strains.</title>
        <authorList>
            <person name="Patrusheva E.V."/>
            <person name="Izotova A.O."/>
            <person name="Toshchakov S.V."/>
            <person name="Sineoky S.P."/>
        </authorList>
    </citation>
    <scope>NUCLEOTIDE SEQUENCE</scope>
    <source>
        <strain evidence="7">VKPM_B-13247</strain>
    </source>
</reference>
<gene>
    <name evidence="7" type="ORF">O0554_08290</name>
</gene>
<keyword evidence="2 5" id="KW-0812">Transmembrane</keyword>
<evidence type="ECO:0000256" key="2">
    <source>
        <dbReference type="ARBA" id="ARBA00022692"/>
    </source>
</evidence>
<evidence type="ECO:0000259" key="6">
    <source>
        <dbReference type="Pfam" id="PF07291"/>
    </source>
</evidence>
<comment type="caution">
    <text evidence="7">The sequence shown here is derived from an EMBL/GenBank/DDBJ whole genome shotgun (WGS) entry which is preliminary data.</text>
</comment>
<evidence type="ECO:0000256" key="1">
    <source>
        <dbReference type="ARBA" id="ARBA00004141"/>
    </source>
</evidence>
<feature type="transmembrane region" description="Helical" evidence="5">
    <location>
        <begin position="139"/>
        <end position="156"/>
    </location>
</feature>
<evidence type="ECO:0000313" key="7">
    <source>
        <dbReference type="EMBL" id="MCZ0806923.1"/>
    </source>
</evidence>
<feature type="transmembrane region" description="Helical" evidence="5">
    <location>
        <begin position="44"/>
        <end position="63"/>
    </location>
</feature>
<dbReference type="EMBL" id="JAPTNE010000009">
    <property type="protein sequence ID" value="MCZ0806923.1"/>
    <property type="molecule type" value="Genomic_DNA"/>
</dbReference>
<dbReference type="GO" id="GO:0016020">
    <property type="term" value="C:membrane"/>
    <property type="evidence" value="ECO:0007669"/>
    <property type="project" value="UniProtKB-SubCell"/>
</dbReference>
<dbReference type="InterPro" id="IPR009908">
    <property type="entry name" value="Methylamine_util_MauE"/>
</dbReference>
<evidence type="ECO:0000256" key="5">
    <source>
        <dbReference type="SAM" id="Phobius"/>
    </source>
</evidence>
<feature type="transmembrane region" description="Helical" evidence="5">
    <location>
        <begin position="6"/>
        <end position="24"/>
    </location>
</feature>
<name>A0AAP3DF62_BRELA</name>
<keyword evidence="4 5" id="KW-0472">Membrane</keyword>
<evidence type="ECO:0000256" key="4">
    <source>
        <dbReference type="ARBA" id="ARBA00023136"/>
    </source>
</evidence>
<dbReference type="RefSeq" id="WP_258433344.1">
    <property type="nucleotide sequence ID" value="NZ_JANSGW010000009.1"/>
</dbReference>
<evidence type="ECO:0000313" key="8">
    <source>
        <dbReference type="Proteomes" id="UP001077662"/>
    </source>
</evidence>
<sequence>MAVLAYIIDMIIAVIFFLSFYMKVNHFHDLKLQINSYQIVPYQLTTLSACLLLTSEMSIFLLFAVGSAYIWKEIFVILMLSLFILFIIRKRKISETADCGCFGKVQSLNKFPVIRNISLIILLVGKMFLPARVFSLADSIAYGVMIVCIVIAYDIWSEAKQVGSLQSHD</sequence>
<proteinExistence type="predicted"/>
<feature type="domain" description="Methylamine utilisation protein MauE" evidence="6">
    <location>
        <begin position="1"/>
        <end position="125"/>
    </location>
</feature>
<comment type="subcellular location">
    <subcellularLocation>
        <location evidence="1">Membrane</location>
        <topology evidence="1">Multi-pass membrane protein</topology>
    </subcellularLocation>
</comment>
<evidence type="ECO:0000256" key="3">
    <source>
        <dbReference type="ARBA" id="ARBA00022989"/>
    </source>
</evidence>